<evidence type="ECO:0000256" key="1">
    <source>
        <dbReference type="ARBA" id="ARBA00022441"/>
    </source>
</evidence>
<protein>
    <recommendedName>
        <fullName evidence="3">BTB domain-containing protein</fullName>
    </recommendedName>
</protein>
<proteinExistence type="predicted"/>
<dbReference type="EMBL" id="CAMPGE010007351">
    <property type="protein sequence ID" value="CAI2366270.1"/>
    <property type="molecule type" value="Genomic_DNA"/>
</dbReference>
<name>A0AAD1UIX6_EUPCR</name>
<dbReference type="SUPFAM" id="SSF54695">
    <property type="entry name" value="POZ domain"/>
    <property type="match status" value="1"/>
</dbReference>
<dbReference type="Pfam" id="PF24681">
    <property type="entry name" value="Kelch_KLHDC2_KLHL20_DRC7"/>
    <property type="match status" value="1"/>
</dbReference>
<keyword evidence="1" id="KW-0880">Kelch repeat</keyword>
<accession>A0AAD1UIX6</accession>
<dbReference type="PANTHER" id="PTHR46647">
    <property type="entry name" value="RAB9 EFFECTOR PROTEIN WITH KELCH MOTIFS"/>
    <property type="match status" value="1"/>
</dbReference>
<organism evidence="4 5">
    <name type="scientific">Euplotes crassus</name>
    <dbReference type="NCBI Taxonomy" id="5936"/>
    <lineage>
        <taxon>Eukaryota</taxon>
        <taxon>Sar</taxon>
        <taxon>Alveolata</taxon>
        <taxon>Ciliophora</taxon>
        <taxon>Intramacronucleata</taxon>
        <taxon>Spirotrichea</taxon>
        <taxon>Hypotrichia</taxon>
        <taxon>Euplotida</taxon>
        <taxon>Euplotidae</taxon>
        <taxon>Moneuplotes</taxon>
    </lineage>
</organism>
<dbReference type="PROSITE" id="PS50097">
    <property type="entry name" value="BTB"/>
    <property type="match status" value="1"/>
</dbReference>
<dbReference type="Gene3D" id="3.30.710.10">
    <property type="entry name" value="Potassium Channel Kv1.1, Chain A"/>
    <property type="match status" value="1"/>
</dbReference>
<dbReference type="InterPro" id="IPR052124">
    <property type="entry name" value="Rab9_kelch_effector"/>
</dbReference>
<dbReference type="InterPro" id="IPR011333">
    <property type="entry name" value="SKP1/BTB/POZ_sf"/>
</dbReference>
<dbReference type="Proteomes" id="UP001295684">
    <property type="component" value="Unassembled WGS sequence"/>
</dbReference>
<evidence type="ECO:0000256" key="2">
    <source>
        <dbReference type="ARBA" id="ARBA00022737"/>
    </source>
</evidence>
<feature type="domain" description="BTB" evidence="3">
    <location>
        <begin position="364"/>
        <end position="431"/>
    </location>
</feature>
<dbReference type="SMART" id="SM00225">
    <property type="entry name" value="BTB"/>
    <property type="match status" value="1"/>
</dbReference>
<dbReference type="InterPro" id="IPR006652">
    <property type="entry name" value="Kelch_1"/>
</dbReference>
<evidence type="ECO:0000313" key="5">
    <source>
        <dbReference type="Proteomes" id="UP001295684"/>
    </source>
</evidence>
<dbReference type="Pfam" id="PF00651">
    <property type="entry name" value="BTB"/>
    <property type="match status" value="1"/>
</dbReference>
<gene>
    <name evidence="4" type="ORF">ECRASSUSDP1_LOCUS7542</name>
</gene>
<evidence type="ECO:0000259" key="3">
    <source>
        <dbReference type="PROSITE" id="PS50097"/>
    </source>
</evidence>
<dbReference type="InterPro" id="IPR015915">
    <property type="entry name" value="Kelch-typ_b-propeller"/>
</dbReference>
<dbReference type="SUPFAM" id="SSF117281">
    <property type="entry name" value="Kelch motif"/>
    <property type="match status" value="1"/>
</dbReference>
<evidence type="ECO:0000313" key="4">
    <source>
        <dbReference type="EMBL" id="CAI2366270.1"/>
    </source>
</evidence>
<sequence length="503" mass="57425">MQDKQYIVPDLTNSSFESKCKSKKGEKKQVWQITNKDGPWRNKNHSTTLYENKIYVFGGYDGKKNHNVIKVFDLDNHTWSTLEVQDYQPNGRNGHTATLIDDKIYIIGGWLGSGPFAADDLHEFDLKSRRWSKLTPAGESPGPCNMHTADAIDREIFVFRGGNGKDYLNDLHCLDVDLLVWRKVDASGNYPPQRANHSSAIIQGHLYIFGGWDGTKRLNDLFALNTSTLTWTEIIVDGDAPSPRAGMSLTNLNDKLLLFGGSGHSALCYDDLRIYDPLTNKWEAMDVASKEDPNKLKQPQARAGHSTTLAGSKLYIIGGSYGPTYLQDMSIIDTNPAPKIEVKENSKDTLLDNLRARINDPEYSDITFIVEKKKFYAHKIVLSLISEHFHVMFSSGMMDSKTNEIVIEDVSYPIFYSIMHFLYTGEFEFGAEMEGQEHSLEQLHEFLRFADRFMLNDIKLHCEKRMSEILTFDNFDEIYAYADTYNAENLIAYCQWFKNHNSF</sequence>
<dbReference type="AlphaFoldDB" id="A0AAD1UIX6"/>
<dbReference type="InterPro" id="IPR000210">
    <property type="entry name" value="BTB/POZ_dom"/>
</dbReference>
<keyword evidence="2" id="KW-0677">Repeat</keyword>
<dbReference type="Pfam" id="PF01344">
    <property type="entry name" value="Kelch_1"/>
    <property type="match status" value="1"/>
</dbReference>
<dbReference type="SMART" id="SM00612">
    <property type="entry name" value="Kelch"/>
    <property type="match status" value="4"/>
</dbReference>
<reference evidence="4" key="1">
    <citation type="submission" date="2023-07" db="EMBL/GenBank/DDBJ databases">
        <authorList>
            <consortium name="AG Swart"/>
            <person name="Singh M."/>
            <person name="Singh A."/>
            <person name="Seah K."/>
            <person name="Emmerich C."/>
        </authorList>
    </citation>
    <scope>NUCLEOTIDE SEQUENCE</scope>
    <source>
        <strain evidence="4">DP1</strain>
    </source>
</reference>
<comment type="caution">
    <text evidence="4">The sequence shown here is derived from an EMBL/GenBank/DDBJ whole genome shotgun (WGS) entry which is preliminary data.</text>
</comment>
<dbReference type="Gene3D" id="2.120.10.80">
    <property type="entry name" value="Kelch-type beta propeller"/>
    <property type="match status" value="2"/>
</dbReference>
<keyword evidence="5" id="KW-1185">Reference proteome</keyword>
<dbReference type="PANTHER" id="PTHR46647:SF1">
    <property type="entry name" value="RAB9 EFFECTOR PROTEIN WITH KELCH MOTIFS"/>
    <property type="match status" value="1"/>
</dbReference>